<name>A0A2N9AW65_METEX</name>
<organism evidence="1 2">
    <name type="scientific">Methylorubrum extorquens</name>
    <name type="common">Methylobacterium dichloromethanicum</name>
    <name type="synonym">Methylobacterium extorquens</name>
    <dbReference type="NCBI Taxonomy" id="408"/>
    <lineage>
        <taxon>Bacteria</taxon>
        <taxon>Pseudomonadati</taxon>
        <taxon>Pseudomonadota</taxon>
        <taxon>Alphaproteobacteria</taxon>
        <taxon>Hyphomicrobiales</taxon>
        <taxon>Methylobacteriaceae</taxon>
        <taxon>Methylorubrum</taxon>
    </lineage>
</organism>
<dbReference type="EMBL" id="LT962688">
    <property type="protein sequence ID" value="SOR31585.1"/>
    <property type="molecule type" value="Genomic_DNA"/>
</dbReference>
<protein>
    <submittedName>
        <fullName evidence="1">Uncharacterized protein</fullName>
    </submittedName>
</protein>
<accession>A0A2N9AW65</accession>
<gene>
    <name evidence="1" type="ORF">TK0001_5000</name>
</gene>
<evidence type="ECO:0000313" key="2">
    <source>
        <dbReference type="Proteomes" id="UP000233769"/>
    </source>
</evidence>
<evidence type="ECO:0000313" key="1">
    <source>
        <dbReference type="EMBL" id="SOR31585.1"/>
    </source>
</evidence>
<reference evidence="2" key="1">
    <citation type="submission" date="2017-10" db="EMBL/GenBank/DDBJ databases">
        <authorList>
            <person name="Regsiter A."/>
            <person name="William W."/>
        </authorList>
    </citation>
    <scope>NUCLEOTIDE SEQUENCE [LARGE SCALE GENOMIC DNA]</scope>
</reference>
<sequence>MRDNQRIAAEFDASIRWHAEHPQASGSLLRELDATSDIERKPEANAATLALSGAGGMTPSCLGRAGRV</sequence>
<proteinExistence type="predicted"/>
<dbReference type="Proteomes" id="UP000233769">
    <property type="component" value="Chromosome tk0001"/>
</dbReference>
<dbReference type="AlphaFoldDB" id="A0A2N9AW65"/>